<dbReference type="PROSITE" id="PS50026">
    <property type="entry name" value="EGF_3"/>
    <property type="match status" value="8"/>
</dbReference>
<accession>A0ABN8PY75</accession>
<keyword evidence="3" id="KW-0677">Repeat</keyword>
<dbReference type="PANTHER" id="PTHR24049">
    <property type="entry name" value="CRUMBS FAMILY MEMBER"/>
    <property type="match status" value="1"/>
</dbReference>
<keyword evidence="7" id="KW-0472">Membrane</keyword>
<dbReference type="PRINTS" id="PR00010">
    <property type="entry name" value="EGFBLOOD"/>
</dbReference>
<evidence type="ECO:0000256" key="7">
    <source>
        <dbReference type="SAM" id="Phobius"/>
    </source>
</evidence>
<dbReference type="SUPFAM" id="SSF49899">
    <property type="entry name" value="Concanavalin A-like lectins/glucanases"/>
    <property type="match status" value="3"/>
</dbReference>
<dbReference type="Gene3D" id="2.10.25.10">
    <property type="entry name" value="Laminin"/>
    <property type="match status" value="8"/>
</dbReference>
<dbReference type="EMBL" id="CALNXK010000089">
    <property type="protein sequence ID" value="CAH3150641.1"/>
    <property type="molecule type" value="Genomic_DNA"/>
</dbReference>
<evidence type="ECO:0000256" key="5">
    <source>
        <dbReference type="ARBA" id="ARBA00023157"/>
    </source>
</evidence>
<feature type="disulfide bond" evidence="6">
    <location>
        <begin position="795"/>
        <end position="804"/>
    </location>
</feature>
<dbReference type="InterPro" id="IPR000152">
    <property type="entry name" value="EGF-type_Asp/Asn_hydroxyl_site"/>
</dbReference>
<dbReference type="Gene3D" id="2.60.120.200">
    <property type="match status" value="3"/>
</dbReference>
<dbReference type="InterPro" id="IPR051022">
    <property type="entry name" value="Notch_Cell-Fate_Det"/>
</dbReference>
<dbReference type="SMART" id="SM00237">
    <property type="entry name" value="Calx_beta"/>
    <property type="match status" value="3"/>
</dbReference>
<dbReference type="PROSITE" id="PS00010">
    <property type="entry name" value="ASX_HYDROXYL"/>
    <property type="match status" value="8"/>
</dbReference>
<keyword evidence="10" id="KW-1185">Reference proteome</keyword>
<feature type="disulfide bond" evidence="6">
    <location>
        <begin position="719"/>
        <end position="728"/>
    </location>
</feature>
<feature type="disulfide bond" evidence="6">
    <location>
        <begin position="1170"/>
        <end position="1179"/>
    </location>
</feature>
<dbReference type="PROSITE" id="PS00022">
    <property type="entry name" value="EGF_1"/>
    <property type="match status" value="8"/>
</dbReference>
<feature type="domain" description="EGF-like" evidence="8">
    <location>
        <begin position="1220"/>
        <end position="1256"/>
    </location>
</feature>
<feature type="domain" description="EGF-like" evidence="8">
    <location>
        <begin position="1258"/>
        <end position="1294"/>
    </location>
</feature>
<feature type="transmembrane region" description="Helical" evidence="7">
    <location>
        <begin position="1310"/>
        <end position="1333"/>
    </location>
</feature>
<organism evidence="9 10">
    <name type="scientific">Porites lobata</name>
    <dbReference type="NCBI Taxonomy" id="104759"/>
    <lineage>
        <taxon>Eukaryota</taxon>
        <taxon>Metazoa</taxon>
        <taxon>Cnidaria</taxon>
        <taxon>Anthozoa</taxon>
        <taxon>Hexacorallia</taxon>
        <taxon>Scleractinia</taxon>
        <taxon>Fungiina</taxon>
        <taxon>Poritidae</taxon>
        <taxon>Porites</taxon>
    </lineage>
</organism>
<dbReference type="Gene3D" id="2.60.40.2030">
    <property type="match status" value="3"/>
</dbReference>
<name>A0ABN8PY75_9CNID</name>
<feature type="domain" description="EGF-like" evidence="8">
    <location>
        <begin position="731"/>
        <end position="767"/>
    </location>
</feature>
<comment type="caution">
    <text evidence="9">The sequence shown here is derived from an EMBL/GenBank/DDBJ whole genome shotgun (WGS) entry which is preliminary data.</text>
</comment>
<dbReference type="InterPro" id="IPR000742">
    <property type="entry name" value="EGF"/>
</dbReference>
<dbReference type="SUPFAM" id="SSF141072">
    <property type="entry name" value="CalX-like"/>
    <property type="match status" value="3"/>
</dbReference>
<dbReference type="CDD" id="cd00054">
    <property type="entry name" value="EGF_CA"/>
    <property type="match status" value="8"/>
</dbReference>
<dbReference type="Pfam" id="PF03160">
    <property type="entry name" value="Calx-beta"/>
    <property type="match status" value="3"/>
</dbReference>
<dbReference type="PANTHER" id="PTHR24049:SF22">
    <property type="entry name" value="DROSOPHILA CRUMBS HOMOLOG"/>
    <property type="match status" value="1"/>
</dbReference>
<dbReference type="Pfam" id="PF00008">
    <property type="entry name" value="EGF"/>
    <property type="match status" value="8"/>
</dbReference>
<dbReference type="InterPro" id="IPR013320">
    <property type="entry name" value="ConA-like_dom_sf"/>
</dbReference>
<keyword evidence="4" id="KW-0106">Calcium</keyword>
<dbReference type="Proteomes" id="UP001159405">
    <property type="component" value="Unassembled WGS sequence"/>
</dbReference>
<proteinExistence type="predicted"/>
<keyword evidence="7" id="KW-1133">Transmembrane helix</keyword>
<dbReference type="PROSITE" id="PS01186">
    <property type="entry name" value="EGF_2"/>
    <property type="match status" value="8"/>
</dbReference>
<feature type="disulfide bond" evidence="6">
    <location>
        <begin position="338"/>
        <end position="347"/>
    </location>
</feature>
<comment type="caution">
    <text evidence="6">Lacks conserved residue(s) required for the propagation of feature annotation.</text>
</comment>
<feature type="domain" description="EGF-like" evidence="8">
    <location>
        <begin position="1182"/>
        <end position="1218"/>
    </location>
</feature>
<keyword evidence="2" id="KW-0732">Signal</keyword>
<dbReference type="InterPro" id="IPR009030">
    <property type="entry name" value="Growth_fac_rcpt_cys_sf"/>
</dbReference>
<evidence type="ECO:0000313" key="9">
    <source>
        <dbReference type="EMBL" id="CAH3150641.1"/>
    </source>
</evidence>
<reference evidence="9 10" key="1">
    <citation type="submission" date="2022-05" db="EMBL/GenBank/DDBJ databases">
        <authorList>
            <consortium name="Genoscope - CEA"/>
            <person name="William W."/>
        </authorList>
    </citation>
    <scope>NUCLEOTIDE SEQUENCE [LARGE SCALE GENOMIC DNA]</scope>
</reference>
<keyword evidence="1 6" id="KW-0245">EGF-like domain</keyword>
<dbReference type="SUPFAM" id="SSF57184">
    <property type="entry name" value="Growth factor receptor domain"/>
    <property type="match status" value="1"/>
</dbReference>
<dbReference type="SMART" id="SM00181">
    <property type="entry name" value="EGF"/>
    <property type="match status" value="8"/>
</dbReference>
<dbReference type="SMART" id="SM00179">
    <property type="entry name" value="EGF_CA"/>
    <property type="match status" value="8"/>
</dbReference>
<feature type="disulfide bond" evidence="6">
    <location>
        <begin position="757"/>
        <end position="766"/>
    </location>
</feature>
<evidence type="ECO:0000256" key="4">
    <source>
        <dbReference type="ARBA" id="ARBA00022837"/>
    </source>
</evidence>
<evidence type="ECO:0000256" key="1">
    <source>
        <dbReference type="ARBA" id="ARBA00022536"/>
    </source>
</evidence>
<dbReference type="PROSITE" id="PS01187">
    <property type="entry name" value="EGF_CA"/>
    <property type="match status" value="3"/>
</dbReference>
<protein>
    <recommendedName>
        <fullName evidence="8">EGF-like domain-containing protein</fullName>
    </recommendedName>
</protein>
<gene>
    <name evidence="9" type="ORF">PLOB_00047721</name>
</gene>
<evidence type="ECO:0000256" key="6">
    <source>
        <dbReference type="PROSITE-ProRule" id="PRU00076"/>
    </source>
</evidence>
<evidence type="ECO:0000259" key="8">
    <source>
        <dbReference type="PROSITE" id="PS50026"/>
    </source>
</evidence>
<feature type="disulfide bond" evidence="6">
    <location>
        <begin position="1208"/>
        <end position="1217"/>
    </location>
</feature>
<keyword evidence="7" id="KW-0812">Transmembrane</keyword>
<feature type="domain" description="EGF-like" evidence="8">
    <location>
        <begin position="769"/>
        <end position="805"/>
    </location>
</feature>
<evidence type="ECO:0000256" key="2">
    <source>
        <dbReference type="ARBA" id="ARBA00022729"/>
    </source>
</evidence>
<feature type="disulfide bond" evidence="6">
    <location>
        <begin position="1284"/>
        <end position="1293"/>
    </location>
</feature>
<dbReference type="InterPro" id="IPR038081">
    <property type="entry name" value="CalX-like_sf"/>
</dbReference>
<dbReference type="SUPFAM" id="SSF57196">
    <property type="entry name" value="EGF/Laminin"/>
    <property type="match status" value="5"/>
</dbReference>
<feature type="domain" description="EGF-like" evidence="8">
    <location>
        <begin position="1144"/>
        <end position="1180"/>
    </location>
</feature>
<evidence type="ECO:0000256" key="3">
    <source>
        <dbReference type="ARBA" id="ARBA00022737"/>
    </source>
</evidence>
<keyword evidence="5 6" id="KW-1015">Disulfide bond</keyword>
<evidence type="ECO:0000313" key="10">
    <source>
        <dbReference type="Proteomes" id="UP001159405"/>
    </source>
</evidence>
<feature type="disulfide bond" evidence="6">
    <location>
        <begin position="1246"/>
        <end position="1255"/>
    </location>
</feature>
<feature type="domain" description="EGF-like" evidence="8">
    <location>
        <begin position="312"/>
        <end position="348"/>
    </location>
</feature>
<dbReference type="Pfam" id="PF13385">
    <property type="entry name" value="Laminin_G_3"/>
    <property type="match status" value="1"/>
</dbReference>
<feature type="domain" description="EGF-like" evidence="8">
    <location>
        <begin position="693"/>
        <end position="729"/>
    </location>
</feature>
<dbReference type="InterPro" id="IPR003644">
    <property type="entry name" value="Calx_beta"/>
</dbReference>
<sequence length="1362" mass="147184">MSELLPNGSLVTKDNGVNGLWVPPGEKVTLGDFSSRCFADAAVCNNFTVSLLFKINGSIPENETVDIIHQMPITDASHLVRFAVSNNNSHFKAVAIVSRDLNETMASAVFSFTEKWIHVALIYKGPGDLEIFLNGTNDKLNASSVYFNGSIPQVSMTLGASTSSNGFFASYLQVFEYAIQGDVNSLKDESFTQATNPDLTTVTVRQSSRVFQESDGVITIFIDREGNLGVVSALMYTLSEGTLSNISDFTMEDLSYGQLVFKPGEVVKSLSVNIVNDASPEVNETLILNLTSQDGITSVTEESVQLVILDNDIDECASGPCQNNGTCSDLVLDYNCSCTPGYAGKNCTLDTYTWYLFPVGENRLYGYEPMLNMSFESDELSSGIKVATKKNVLGIQIPQASEIDLGDFASPCFKNATVCSGFSVSFLVYIVGPVNVGESMKVLDSNSSLRGSYHVQFIVRRTAARLEGHAYVVGGNSSTILDRKIAFPATDTWVHVAIVYSAVSTSLELYVNSVMVTAGDAVVSSPWQSDNSAVHLSLGSRTNVHDIFVSYLQVIKGTLTATEVAQLEKESREQATSPFMVHLELTKKNIVASEDIGNVTLTLRRNGNLVLASVINYSIKEITATAGADFSGVPGSGEAVIRPGETSADISVEIIDDVISGEGKETLSVAISTSDNVTTFSEVEVNITILDNDINECASNPCVNSVTCIDLHLNFSCICQMGFTGNNCSQNIDDCSNGPCENGGTCIDLFNDFNCTCPLGFTGRNCSININDCTHSPCQNGGSCNDLINDYNCTCVPGYTGKNCSKESYLWYLFPTGANLLYGYNPANNQSFYSKLLPSGATVSRKDGFRGLCIPSATEVILGEFADQCLKQTCDEFTISFLAYINGTVARDEEVQILYSTPVSQGQYHLQFTVTKTVSRLQGQAFIVGGNSTNLLERKGTYPGVDRWVHVAIVYSKSLHQLDLYFDSVRVADPNSTINWDNSGESVNISLAHSGNVRDICVSYFQIIRNLLTELEIKQLEEECRQQAANPSAVEAKFAQNNTVVEEEAGAVVVPVIRNGNIFLASVLQFNSSYGDAEINVDFGHRLNQDIIFKPGEVYAGIPVNIVNDSLPENNEAFHLTLTTSDDVTTITTGFTTVVIQDNDIDECALVPCQNGATCTDLPLNYSCTCVLGFTGRNCSINIDDCVGNPCQKNGSCVDLVHDYRCSCSTGYTGKNCSVEINECDFSPCMHGGMCKDLLADYNCTCAPGYTGKNCSVDIDECSVSPCKNRGQCTDKVNDYSCKCSEGFEGKDCSTASAATGDNEKKLLRILFWACIGALAVSLLALIIAVLYFHHKLKGAGNAGKARTTRNGYTSYDGVSTL</sequence>
<dbReference type="InterPro" id="IPR018097">
    <property type="entry name" value="EGF_Ca-bd_CS"/>
</dbReference>
<dbReference type="InterPro" id="IPR001881">
    <property type="entry name" value="EGF-like_Ca-bd_dom"/>
</dbReference>